<name>A0A645CR88_9ZZZZ</name>
<proteinExistence type="predicted"/>
<accession>A0A645CR88</accession>
<organism evidence="1">
    <name type="scientific">bioreactor metagenome</name>
    <dbReference type="NCBI Taxonomy" id="1076179"/>
    <lineage>
        <taxon>unclassified sequences</taxon>
        <taxon>metagenomes</taxon>
        <taxon>ecological metagenomes</taxon>
    </lineage>
</organism>
<comment type="caution">
    <text evidence="1">The sequence shown here is derived from an EMBL/GenBank/DDBJ whole genome shotgun (WGS) entry which is preliminary data.</text>
</comment>
<gene>
    <name evidence="1" type="ORF">SDC9_126448</name>
</gene>
<dbReference type="EMBL" id="VSSQ01029329">
    <property type="protein sequence ID" value="MPM79415.1"/>
    <property type="molecule type" value="Genomic_DNA"/>
</dbReference>
<dbReference type="AntiFam" id="ANF00081">
    <property type="entry name" value="Shadow ORF (opposite lysS)"/>
</dbReference>
<reference evidence="1" key="1">
    <citation type="submission" date="2019-08" db="EMBL/GenBank/DDBJ databases">
        <authorList>
            <person name="Kucharzyk K."/>
            <person name="Murdoch R.W."/>
            <person name="Higgins S."/>
            <person name="Loffler F."/>
        </authorList>
    </citation>
    <scope>NUCLEOTIDE SEQUENCE</scope>
</reference>
<evidence type="ECO:0000313" key="1">
    <source>
        <dbReference type="EMBL" id="MPM79415.1"/>
    </source>
</evidence>
<protein>
    <submittedName>
        <fullName evidence="1">Uncharacterized protein</fullName>
    </submittedName>
</protein>
<sequence length="218" mass="24816">MEIGISCVHLKHREFRVVGRVDSFVTEYATDFINLFHAADHKAFQVQLQRDAHVQFHVQCIVVRDERSCGSSACHVMQCRCFDFQIAQSVQVGSDFADDLAALHELIETFFVADQVKIALTVFLFNVRQAMIFVRQRTQCFRQMHKLRRFDGDFTGIGFHDRACYANDVSEIGLLKDCIILFPNSVFAHVNLDLAFAVLQMSKANLPFSALCHDSAGY</sequence>
<dbReference type="AlphaFoldDB" id="A0A645CR88"/>